<reference evidence="5" key="1">
    <citation type="submission" date="2025-08" db="UniProtKB">
        <authorList>
            <consortium name="RefSeq"/>
        </authorList>
    </citation>
    <scope>IDENTIFICATION</scope>
    <source>
        <tissue evidence="5">Whole organism</tissue>
    </source>
</reference>
<dbReference type="AlphaFoldDB" id="A0A9C6XQT2"/>
<dbReference type="Gene3D" id="3.30.1370.110">
    <property type="match status" value="1"/>
</dbReference>
<keyword evidence="2" id="KW-0472">Membrane</keyword>
<feature type="domain" description="Smr" evidence="3">
    <location>
        <begin position="227"/>
        <end position="301"/>
    </location>
</feature>
<feature type="compositionally biased region" description="Low complexity" evidence="1">
    <location>
        <begin position="112"/>
        <end position="122"/>
    </location>
</feature>
<dbReference type="GO" id="GO:0005634">
    <property type="term" value="C:nucleus"/>
    <property type="evidence" value="ECO:0007669"/>
    <property type="project" value="TreeGrafter"/>
</dbReference>
<evidence type="ECO:0000313" key="5">
    <source>
        <dbReference type="RefSeq" id="XP_052127755.1"/>
    </source>
</evidence>
<dbReference type="GO" id="GO:0004519">
    <property type="term" value="F:endonuclease activity"/>
    <property type="evidence" value="ECO:0007669"/>
    <property type="project" value="TreeGrafter"/>
</dbReference>
<dbReference type="GeneID" id="113209940"/>
<feature type="transmembrane region" description="Helical" evidence="2">
    <location>
        <begin position="20"/>
        <end position="44"/>
    </location>
</feature>
<accession>A0A9C6XQT2</accession>
<dbReference type="OrthoDB" id="3231855at2759"/>
<evidence type="ECO:0000256" key="2">
    <source>
        <dbReference type="SAM" id="Phobius"/>
    </source>
</evidence>
<feature type="region of interest" description="Disordered" evidence="1">
    <location>
        <begin position="112"/>
        <end position="210"/>
    </location>
</feature>
<dbReference type="PROSITE" id="PS50828">
    <property type="entry name" value="SMR"/>
    <property type="match status" value="1"/>
</dbReference>
<dbReference type="InterPro" id="IPR002625">
    <property type="entry name" value="Smr_dom"/>
</dbReference>
<dbReference type="InterPro" id="IPR036063">
    <property type="entry name" value="Smr_dom_sf"/>
</dbReference>
<dbReference type="SMART" id="SM00463">
    <property type="entry name" value="SMR"/>
    <property type="match status" value="1"/>
</dbReference>
<proteinExistence type="predicted"/>
<keyword evidence="4" id="KW-1185">Reference proteome</keyword>
<sequence>MRPRLRFFLSVTCRTCCLCLILFFVSVVSVIIVILSTALLYYFLKRCRSRRRSDVESNALAQIPSQQIEWPASAYLPEVPTAVSRPPSARVIASQERRSPVSRARLVVARRGSSIRRSIPSPTAAQRSGRELIRGPKASPPHQVPAAPGAPAAVQPSPVKQTTLDHGVRRSPVTSRPRLVIGRSASIRRSTRSPAGHPSLPPGRRPRAQAWQRQSVVRATAARVPRLDLHGMKVREALEELDDFLDENMSLGIRRVLIITGRGLHSRDNIPVIRQAVVRRLESEGIRFSYGRKQGCLHIDL</sequence>
<name>A0A9C6XQT2_FRAOC</name>
<dbReference type="Proteomes" id="UP000504606">
    <property type="component" value="Unplaced"/>
</dbReference>
<gene>
    <name evidence="5" type="primary">LOC113209940</name>
</gene>
<keyword evidence="2" id="KW-0812">Transmembrane</keyword>
<evidence type="ECO:0000313" key="4">
    <source>
        <dbReference type="Proteomes" id="UP000504606"/>
    </source>
</evidence>
<dbReference type="PANTHER" id="PTHR46535:SF1">
    <property type="entry name" value="NEDD4-BINDING PROTEIN 2"/>
    <property type="match status" value="1"/>
</dbReference>
<dbReference type="RefSeq" id="XP_052127755.1">
    <property type="nucleotide sequence ID" value="XM_052271795.1"/>
</dbReference>
<dbReference type="KEGG" id="foc:113209940"/>
<evidence type="ECO:0000259" key="3">
    <source>
        <dbReference type="PROSITE" id="PS50828"/>
    </source>
</evidence>
<evidence type="ECO:0000256" key="1">
    <source>
        <dbReference type="SAM" id="MobiDB-lite"/>
    </source>
</evidence>
<dbReference type="Pfam" id="PF01713">
    <property type="entry name" value="Smr"/>
    <property type="match status" value="1"/>
</dbReference>
<dbReference type="SUPFAM" id="SSF160443">
    <property type="entry name" value="SMR domain-like"/>
    <property type="match status" value="1"/>
</dbReference>
<dbReference type="PANTHER" id="PTHR46535">
    <property type="entry name" value="NEDD4-BINDING PROTEIN 2"/>
    <property type="match status" value="1"/>
</dbReference>
<keyword evidence="2" id="KW-1133">Transmembrane helix</keyword>
<dbReference type="InterPro" id="IPR052772">
    <property type="entry name" value="Endo/PolyKinase_Domain-Protein"/>
</dbReference>
<feature type="compositionally biased region" description="Low complexity" evidence="1">
    <location>
        <begin position="144"/>
        <end position="159"/>
    </location>
</feature>
<protein>
    <submittedName>
        <fullName evidence="5">Uncharacterized protein LOC113209940</fullName>
    </submittedName>
</protein>
<organism evidence="4 5">
    <name type="scientific">Frankliniella occidentalis</name>
    <name type="common">Western flower thrips</name>
    <name type="synonym">Euthrips occidentalis</name>
    <dbReference type="NCBI Taxonomy" id="133901"/>
    <lineage>
        <taxon>Eukaryota</taxon>
        <taxon>Metazoa</taxon>
        <taxon>Ecdysozoa</taxon>
        <taxon>Arthropoda</taxon>
        <taxon>Hexapoda</taxon>
        <taxon>Insecta</taxon>
        <taxon>Pterygota</taxon>
        <taxon>Neoptera</taxon>
        <taxon>Paraneoptera</taxon>
        <taxon>Thysanoptera</taxon>
        <taxon>Terebrantia</taxon>
        <taxon>Thripoidea</taxon>
        <taxon>Thripidae</taxon>
        <taxon>Frankliniella</taxon>
    </lineage>
</organism>